<reference evidence="8" key="2">
    <citation type="submission" date="2023-02" db="EMBL/GenBank/DDBJ databases">
        <authorList>
            <person name="Rayyan A."/>
            <person name="Meyer T."/>
            <person name="Kyndt J.A."/>
        </authorList>
    </citation>
    <scope>NUCLEOTIDE SEQUENCE</scope>
    <source>
        <strain evidence="8">DSM 9987</strain>
    </source>
</reference>
<keyword evidence="2 6" id="KW-0732">Signal</keyword>
<name>A0ABT5JJK6_RHOTP</name>
<organism evidence="8 9">
    <name type="scientific">Rhodoplanes tepidamans</name>
    <name type="common">Rhodoplanes cryptolactis</name>
    <dbReference type="NCBI Taxonomy" id="200616"/>
    <lineage>
        <taxon>Bacteria</taxon>
        <taxon>Pseudomonadati</taxon>
        <taxon>Pseudomonadota</taxon>
        <taxon>Alphaproteobacteria</taxon>
        <taxon>Hyphomicrobiales</taxon>
        <taxon>Nitrobacteraceae</taxon>
        <taxon>Rhodoplanes</taxon>
    </lineage>
</organism>
<protein>
    <submittedName>
        <fullName evidence="8">Porin family protein</fullName>
    </submittedName>
</protein>
<gene>
    <name evidence="8" type="ORF">PQJ73_28090</name>
</gene>
<keyword evidence="9" id="KW-1185">Reference proteome</keyword>
<keyword evidence="4" id="KW-0998">Cell outer membrane</keyword>
<feature type="signal peptide" evidence="6">
    <location>
        <begin position="1"/>
        <end position="20"/>
    </location>
</feature>
<dbReference type="Gene3D" id="2.40.160.20">
    <property type="match status" value="1"/>
</dbReference>
<dbReference type="Pfam" id="PF13505">
    <property type="entry name" value="OMP_b-brl"/>
    <property type="match status" value="1"/>
</dbReference>
<dbReference type="EMBL" id="JAQQLI010000078">
    <property type="protein sequence ID" value="MDC7789558.1"/>
    <property type="molecule type" value="Genomic_DNA"/>
</dbReference>
<dbReference type="PANTHER" id="PTHR34001">
    <property type="entry name" value="BLL7405 PROTEIN"/>
    <property type="match status" value="1"/>
</dbReference>
<evidence type="ECO:0000256" key="3">
    <source>
        <dbReference type="ARBA" id="ARBA00023136"/>
    </source>
</evidence>
<feature type="chain" id="PRO_5045525786" evidence="6">
    <location>
        <begin position="21"/>
        <end position="257"/>
    </location>
</feature>
<accession>A0ABT5JJK6</accession>
<comment type="similarity">
    <text evidence="5">Belongs to the Omp25/RopB family.</text>
</comment>
<dbReference type="SUPFAM" id="SSF56925">
    <property type="entry name" value="OMPA-like"/>
    <property type="match status" value="1"/>
</dbReference>
<evidence type="ECO:0000256" key="2">
    <source>
        <dbReference type="ARBA" id="ARBA00022729"/>
    </source>
</evidence>
<evidence type="ECO:0000256" key="4">
    <source>
        <dbReference type="ARBA" id="ARBA00023237"/>
    </source>
</evidence>
<feature type="domain" description="Outer membrane protein beta-barrel" evidence="7">
    <location>
        <begin position="10"/>
        <end position="247"/>
    </location>
</feature>
<evidence type="ECO:0000256" key="5">
    <source>
        <dbReference type="ARBA" id="ARBA00038306"/>
    </source>
</evidence>
<comment type="caution">
    <text evidence="8">The sequence shown here is derived from an EMBL/GenBank/DDBJ whole genome shotgun (WGS) entry which is preliminary data.</text>
</comment>
<dbReference type="InterPro" id="IPR027385">
    <property type="entry name" value="Beta-barrel_OMP"/>
</dbReference>
<evidence type="ECO:0000313" key="9">
    <source>
        <dbReference type="Proteomes" id="UP001165652"/>
    </source>
</evidence>
<dbReference type="InterPro" id="IPR011250">
    <property type="entry name" value="OMP/PagP_B-barrel"/>
</dbReference>
<sequence>MKTILLGTVAALAIAGTASAADLRMPVKAPPPVVAPVFSWTGCYIGGFVGGAWSADDPTVYDRDGYNVGETWSYKADSSFIGGGTLGCNWQPVGSPFVLGLEGEVGYLSLEGSGYSPFGLEVISSTKVGDWYGMITGRLGYSWDRAMIYVKGGAAFVDVEHSIVDAVLPATVAASVSDTKVTWTVGGGIEWAFDMNWSIKAEYMYIGLNGSETSCGVATVTAPVGTFCWDHDYDGIHTAKIGLNYRFGGGAPLVARY</sequence>
<dbReference type="InterPro" id="IPR051692">
    <property type="entry name" value="OMP-like"/>
</dbReference>
<dbReference type="Proteomes" id="UP001165652">
    <property type="component" value="Unassembled WGS sequence"/>
</dbReference>
<evidence type="ECO:0000256" key="6">
    <source>
        <dbReference type="SAM" id="SignalP"/>
    </source>
</evidence>
<reference evidence="8" key="1">
    <citation type="journal article" date="2023" name="Microbiol Resour">
        <title>Genome Sequences of Rhodoplanes serenus and Two Thermotolerant Strains, Rhodoplanes tepidamans and 'Rhodoplanes cryptolactis,' Further Refine the Genus.</title>
        <authorList>
            <person name="Rayyan A.A."/>
            <person name="Kyndt J.A."/>
        </authorList>
    </citation>
    <scope>NUCLEOTIDE SEQUENCE</scope>
    <source>
        <strain evidence="8">DSM 9987</strain>
    </source>
</reference>
<dbReference type="RefSeq" id="WP_272780381.1">
    <property type="nucleotide sequence ID" value="NZ_JAQQLI010000078.1"/>
</dbReference>
<comment type="subcellular location">
    <subcellularLocation>
        <location evidence="1">Cell outer membrane</location>
    </subcellularLocation>
</comment>
<dbReference type="PANTHER" id="PTHR34001:SF3">
    <property type="entry name" value="BLL7405 PROTEIN"/>
    <property type="match status" value="1"/>
</dbReference>
<evidence type="ECO:0000313" key="8">
    <source>
        <dbReference type="EMBL" id="MDC7789558.1"/>
    </source>
</evidence>
<evidence type="ECO:0000259" key="7">
    <source>
        <dbReference type="Pfam" id="PF13505"/>
    </source>
</evidence>
<keyword evidence="3" id="KW-0472">Membrane</keyword>
<evidence type="ECO:0000256" key="1">
    <source>
        <dbReference type="ARBA" id="ARBA00004442"/>
    </source>
</evidence>
<proteinExistence type="inferred from homology"/>